<feature type="region of interest" description="Disordered" evidence="1">
    <location>
        <begin position="361"/>
        <end position="436"/>
    </location>
</feature>
<dbReference type="EMBL" id="FUEG01000034">
    <property type="protein sequence ID" value="SJL16393.1"/>
    <property type="molecule type" value="Genomic_DNA"/>
</dbReference>
<keyword evidence="3" id="KW-1185">Reference proteome</keyword>
<feature type="compositionally biased region" description="Polar residues" evidence="1">
    <location>
        <begin position="233"/>
        <end position="247"/>
    </location>
</feature>
<evidence type="ECO:0000313" key="3">
    <source>
        <dbReference type="Proteomes" id="UP000219338"/>
    </source>
</evidence>
<organism evidence="2 3">
    <name type="scientific">Armillaria ostoyae</name>
    <name type="common">Armillaria root rot fungus</name>
    <dbReference type="NCBI Taxonomy" id="47428"/>
    <lineage>
        <taxon>Eukaryota</taxon>
        <taxon>Fungi</taxon>
        <taxon>Dikarya</taxon>
        <taxon>Basidiomycota</taxon>
        <taxon>Agaricomycotina</taxon>
        <taxon>Agaricomycetes</taxon>
        <taxon>Agaricomycetidae</taxon>
        <taxon>Agaricales</taxon>
        <taxon>Marasmiineae</taxon>
        <taxon>Physalacriaceae</taxon>
        <taxon>Armillaria</taxon>
    </lineage>
</organism>
<dbReference type="Proteomes" id="UP000219338">
    <property type="component" value="Unassembled WGS sequence"/>
</dbReference>
<feature type="compositionally biased region" description="Low complexity" evidence="1">
    <location>
        <begin position="189"/>
        <end position="198"/>
    </location>
</feature>
<evidence type="ECO:0000256" key="1">
    <source>
        <dbReference type="SAM" id="MobiDB-lite"/>
    </source>
</evidence>
<feature type="compositionally biased region" description="Polar residues" evidence="1">
    <location>
        <begin position="423"/>
        <end position="436"/>
    </location>
</feature>
<feature type="region of interest" description="Disordered" evidence="1">
    <location>
        <begin position="233"/>
        <end position="256"/>
    </location>
</feature>
<accession>A0A284S5V7</accession>
<name>A0A284S5V7_ARMOS</name>
<gene>
    <name evidence="2" type="ORF">ARMOST_19917</name>
</gene>
<reference evidence="3" key="1">
    <citation type="journal article" date="2017" name="Nat. Ecol. Evol.">
        <title>Genome expansion and lineage-specific genetic innovations in the forest pathogenic fungi Armillaria.</title>
        <authorList>
            <person name="Sipos G."/>
            <person name="Prasanna A.N."/>
            <person name="Walter M.C."/>
            <person name="O'Connor E."/>
            <person name="Balint B."/>
            <person name="Krizsan K."/>
            <person name="Kiss B."/>
            <person name="Hess J."/>
            <person name="Varga T."/>
            <person name="Slot J."/>
            <person name="Riley R."/>
            <person name="Boka B."/>
            <person name="Rigling D."/>
            <person name="Barry K."/>
            <person name="Lee J."/>
            <person name="Mihaltcheva S."/>
            <person name="LaButti K."/>
            <person name="Lipzen A."/>
            <person name="Waldron R."/>
            <person name="Moloney N.M."/>
            <person name="Sperisen C."/>
            <person name="Kredics L."/>
            <person name="Vagvoelgyi C."/>
            <person name="Patrignani A."/>
            <person name="Fitzpatrick D."/>
            <person name="Nagy I."/>
            <person name="Doyle S."/>
            <person name="Anderson J.B."/>
            <person name="Grigoriev I.V."/>
            <person name="Gueldener U."/>
            <person name="Muensterkoetter M."/>
            <person name="Nagy L.G."/>
        </authorList>
    </citation>
    <scope>NUCLEOTIDE SEQUENCE [LARGE SCALE GENOMIC DNA]</scope>
    <source>
        <strain evidence="3">C18/9</strain>
    </source>
</reference>
<proteinExistence type="predicted"/>
<dbReference type="AlphaFoldDB" id="A0A284S5V7"/>
<protein>
    <submittedName>
        <fullName evidence="2">Uncharacterized protein</fullName>
    </submittedName>
</protein>
<sequence>MNPDDLTITVTATIGGACLLSLLTPSHLPPHPLCPSLRPTRTTHGTNGHATNLPPHPEGDLPPEFLRRVPAQECDSRAQQCSKNPPPPAYPTNEAEDYGRYLWAQFHIPPPNHPIPIHDPNPQRTDFENTQTQIWALVLEQALQHPGNASPIQVGSPDHETPLVLHTAGPIHIGTPAHLAPYPDEDSNSDSSNYGGNEPVAEREDDDPLNAYGGDYEWPELGAIDQCVLASSTPQMNESQWDTTSPSPEDPPFQDVEETPPWKQEYLQIGTEWSTPPQQGTGYWMPAPEQRLNSASWSTTYSHWPSHRETDQTWMALPEDFDDFNYDEETFRSYAPDVPGDYQSYTLAPFFPTAPFPLPDSPNWEYQRPEPPQIHPCRIQGYRPPQYGTIPFAGQDPPDPDDRQPGGSNDPPRTREERLEQAWCQSQTNQDKYNLL</sequence>
<evidence type="ECO:0000313" key="2">
    <source>
        <dbReference type="EMBL" id="SJL16393.1"/>
    </source>
</evidence>
<feature type="region of interest" description="Disordered" evidence="1">
    <location>
        <begin position="172"/>
        <end position="217"/>
    </location>
</feature>